<sequence>MSGFEGIESFIGWGLAKFTIIAMVSIPALPLSVAAALLLRPVRSQLVHVLVFGLAGFAACTPLIMAALFGEPTQPGVGIQLLTICAFTVTCAMGGRLLIWPLVRTLDAATSRLDRAQVENLSGYMLSTDAGSQSQAKKPGTVCDSTKN</sequence>
<feature type="transmembrane region" description="Helical" evidence="1">
    <location>
        <begin position="81"/>
        <end position="103"/>
    </location>
</feature>
<evidence type="ECO:0000313" key="2">
    <source>
        <dbReference type="EMBL" id="TDF93348.1"/>
    </source>
</evidence>
<evidence type="ECO:0000256" key="1">
    <source>
        <dbReference type="SAM" id="Phobius"/>
    </source>
</evidence>
<gene>
    <name evidence="2" type="ORF">E1809_15990</name>
</gene>
<protein>
    <submittedName>
        <fullName evidence="2">Uncharacterized protein</fullName>
    </submittedName>
</protein>
<accession>A0A4R5KFF7</accession>
<keyword evidence="3" id="KW-1185">Reference proteome</keyword>
<feature type="transmembrane region" description="Helical" evidence="1">
    <location>
        <begin position="46"/>
        <end position="69"/>
    </location>
</feature>
<dbReference type="RefSeq" id="WP_133205236.1">
    <property type="nucleotide sequence ID" value="NZ_SMRU01000019.1"/>
</dbReference>
<feature type="transmembrane region" description="Helical" evidence="1">
    <location>
        <begin position="20"/>
        <end position="39"/>
    </location>
</feature>
<reference evidence="2 3" key="1">
    <citation type="submission" date="2019-03" db="EMBL/GenBank/DDBJ databases">
        <title>Whole genome sequence of Arthrobacter sp JH1-1.</title>
        <authorList>
            <person name="Trinh H.N."/>
        </authorList>
    </citation>
    <scope>NUCLEOTIDE SEQUENCE [LARGE SCALE GENOMIC DNA]</scope>
    <source>
        <strain evidence="2 3">JH1-1</strain>
    </source>
</reference>
<keyword evidence="1" id="KW-0472">Membrane</keyword>
<name>A0A4R5KFF7_9MICC</name>
<keyword evidence="1" id="KW-0812">Transmembrane</keyword>
<organism evidence="2 3">
    <name type="scientific">Arthrobacter terricola</name>
    <dbReference type="NCBI Taxonomy" id="2547396"/>
    <lineage>
        <taxon>Bacteria</taxon>
        <taxon>Bacillati</taxon>
        <taxon>Actinomycetota</taxon>
        <taxon>Actinomycetes</taxon>
        <taxon>Micrococcales</taxon>
        <taxon>Micrococcaceae</taxon>
        <taxon>Arthrobacter</taxon>
    </lineage>
</organism>
<dbReference type="EMBL" id="SMRU01000019">
    <property type="protein sequence ID" value="TDF93348.1"/>
    <property type="molecule type" value="Genomic_DNA"/>
</dbReference>
<proteinExistence type="predicted"/>
<dbReference type="Proteomes" id="UP000295511">
    <property type="component" value="Unassembled WGS sequence"/>
</dbReference>
<comment type="caution">
    <text evidence="2">The sequence shown here is derived from an EMBL/GenBank/DDBJ whole genome shotgun (WGS) entry which is preliminary data.</text>
</comment>
<evidence type="ECO:0000313" key="3">
    <source>
        <dbReference type="Proteomes" id="UP000295511"/>
    </source>
</evidence>
<dbReference type="AlphaFoldDB" id="A0A4R5KFF7"/>
<keyword evidence="1" id="KW-1133">Transmembrane helix</keyword>